<dbReference type="SUPFAM" id="SSF51556">
    <property type="entry name" value="Metallo-dependent hydrolases"/>
    <property type="match status" value="1"/>
</dbReference>
<reference evidence="2 3" key="1">
    <citation type="submission" date="2020-04" db="EMBL/GenBank/DDBJ databases">
        <title>Collinsella sp. KGMB02528 nov., an anaerobic actinobacterium isolated from human feces.</title>
        <authorList>
            <person name="Han K.-I."/>
            <person name="Eom M.K."/>
            <person name="Kim J.-S."/>
            <person name="Lee K.C."/>
            <person name="Suh M.K."/>
            <person name="Park S.-H."/>
            <person name="Lee J.H."/>
            <person name="Kang S.W."/>
            <person name="Park J.-E."/>
            <person name="Oh B.S."/>
            <person name="Yu S.Y."/>
            <person name="Choi S.-H."/>
            <person name="Lee D.H."/>
            <person name="Yoon H."/>
            <person name="Kim B.-Y."/>
            <person name="Lee J.H."/>
            <person name="Lee J.-S."/>
        </authorList>
    </citation>
    <scope>NUCLEOTIDE SEQUENCE [LARGE SCALE GENOMIC DNA]</scope>
    <source>
        <strain evidence="2 3">KGMB02528</strain>
    </source>
</reference>
<keyword evidence="2" id="KW-0378">Hydrolase</keyword>
<dbReference type="GO" id="GO:0016810">
    <property type="term" value="F:hydrolase activity, acting on carbon-nitrogen (but not peptide) bonds"/>
    <property type="evidence" value="ECO:0007669"/>
    <property type="project" value="InterPro"/>
</dbReference>
<dbReference type="InterPro" id="IPR006680">
    <property type="entry name" value="Amidohydro-rel"/>
</dbReference>
<dbReference type="Gene3D" id="2.30.40.10">
    <property type="entry name" value="Urease, subunit C, domain 1"/>
    <property type="match status" value="1"/>
</dbReference>
<dbReference type="InterPro" id="IPR011059">
    <property type="entry name" value="Metal-dep_hydrolase_composite"/>
</dbReference>
<accession>A0A7X9YIB2</accession>
<dbReference type="Proteomes" id="UP000546970">
    <property type="component" value="Unassembled WGS sequence"/>
</dbReference>
<dbReference type="InterPro" id="IPR051781">
    <property type="entry name" value="Metallo-dep_Hydrolase"/>
</dbReference>
<dbReference type="InterPro" id="IPR032466">
    <property type="entry name" value="Metal_Hydrolase"/>
</dbReference>
<keyword evidence="3" id="KW-1185">Reference proteome</keyword>
<dbReference type="RefSeq" id="WP_169276751.1">
    <property type="nucleotide sequence ID" value="NZ_JABBCP010000001.1"/>
</dbReference>
<evidence type="ECO:0000313" key="3">
    <source>
        <dbReference type="Proteomes" id="UP000546970"/>
    </source>
</evidence>
<dbReference type="Pfam" id="PF01979">
    <property type="entry name" value="Amidohydro_1"/>
    <property type="match status" value="1"/>
</dbReference>
<feature type="domain" description="Amidohydrolase-related" evidence="1">
    <location>
        <begin position="62"/>
        <end position="419"/>
    </location>
</feature>
<gene>
    <name evidence="2" type="ORF">HF320_01485</name>
</gene>
<dbReference type="EMBL" id="JABBCP010000001">
    <property type="protein sequence ID" value="NMF55008.1"/>
    <property type="molecule type" value="Genomic_DNA"/>
</dbReference>
<dbReference type="PANTHER" id="PTHR43135">
    <property type="entry name" value="ALPHA-D-RIBOSE 1-METHYLPHOSPHONATE 5-TRIPHOSPHATE DIPHOSPHATASE"/>
    <property type="match status" value="1"/>
</dbReference>
<dbReference type="Gene3D" id="3.20.20.140">
    <property type="entry name" value="Metal-dependent hydrolases"/>
    <property type="match status" value="1"/>
</dbReference>
<comment type="caution">
    <text evidence="2">The sequence shown here is derived from an EMBL/GenBank/DDBJ whole genome shotgun (WGS) entry which is preliminary data.</text>
</comment>
<evidence type="ECO:0000259" key="1">
    <source>
        <dbReference type="Pfam" id="PF01979"/>
    </source>
</evidence>
<dbReference type="AlphaFoldDB" id="A0A7X9YIB2"/>
<name>A0A7X9YIB2_9ACTN</name>
<protein>
    <submittedName>
        <fullName evidence="2">Amidohydrolase family protein</fullName>
    </submittedName>
</protein>
<sequence>MAAKQQRMFVFINATILDGTCDMEPQRGMSVLVDKGSIVRIEPAATAQLPAEAEMIDLHDSYLLPGLINMHVHFCGSGKPVSAGNAGDLMRRLDNAPGRMIVRHILKGSAQQQLASGVTCVRGAGDPLYADIAVRDAINAGRYLGPRIVAPGTGITVPNGHGAGLFAQVATTPQEASDYVCDLSARGADAIKLFVTGGVFDAEVPGEPGVLRMSLEVARAACKTAHDLGLPVMAHVESTEGVKVALQAGVDSIEHGAPMTEEVRDLFLGAAGTQLPGRPASLTCTISPALPFVLLDSKKTASTEVQKLNGDIVCEGIIKCAREALDAGIPVGLGTDSSCPYVTQYDMWREVAYFAKYVGVSTTFALHTATQVNAELLGLGKETGTIEVGKAADIIVCRNNPLEDLSRLSHLEHVMCRGVLADGLKVKHMPKLDEDLDWIMAQPATVR</sequence>
<evidence type="ECO:0000313" key="2">
    <source>
        <dbReference type="EMBL" id="NMF55008.1"/>
    </source>
</evidence>
<organism evidence="2 3">
    <name type="scientific">Collinsella acetigenes</name>
    <dbReference type="NCBI Taxonomy" id="2713419"/>
    <lineage>
        <taxon>Bacteria</taxon>
        <taxon>Bacillati</taxon>
        <taxon>Actinomycetota</taxon>
        <taxon>Coriobacteriia</taxon>
        <taxon>Coriobacteriales</taxon>
        <taxon>Coriobacteriaceae</taxon>
        <taxon>Collinsella</taxon>
    </lineage>
</organism>
<proteinExistence type="predicted"/>
<dbReference type="PANTHER" id="PTHR43135:SF3">
    <property type="entry name" value="ALPHA-D-RIBOSE 1-METHYLPHOSPHONATE 5-TRIPHOSPHATE DIPHOSPHATASE"/>
    <property type="match status" value="1"/>
</dbReference>
<dbReference type="SUPFAM" id="SSF51338">
    <property type="entry name" value="Composite domain of metallo-dependent hydrolases"/>
    <property type="match status" value="1"/>
</dbReference>